<accession>A0A0C9SXB4</accession>
<name>A0A0C9SXB4_PLICR</name>
<dbReference type="EMBL" id="KN832572">
    <property type="protein sequence ID" value="KII84235.1"/>
    <property type="molecule type" value="Genomic_DNA"/>
</dbReference>
<keyword evidence="2" id="KW-1185">Reference proteome</keyword>
<dbReference type="HOGENOM" id="CLU_980463_0_0_1"/>
<sequence>MSQSSTDEYSQSSSDGGYLASKIAAYQLSRSIDGFSHRPDTPLSDNALYSAALEAATEMRLRCGISSSCPAQLWTTHESTQSLRTDCPQVSEARIQFVEAMKSSWRPLGTDRIELPQEWISDSQQLKLGGDLSLSMLQIVTHPVRDALTPLSPHDRVPRMRKIAHCKPDFTYPRIPQGQWKADDPPDTAVSASRVLDVVTQFGDTRADRLDLCVASIFDGMPGFILRRNPVFCFYPCLGTSEDASIDYAAGPPCRDPEPSSPSTHIRIGSSFGGPFDFIEDGSH</sequence>
<evidence type="ECO:0000313" key="2">
    <source>
        <dbReference type="Proteomes" id="UP000053263"/>
    </source>
</evidence>
<proteinExistence type="predicted"/>
<reference evidence="1 2" key="1">
    <citation type="submission" date="2014-06" db="EMBL/GenBank/DDBJ databases">
        <title>Evolutionary Origins and Diversification of the Mycorrhizal Mutualists.</title>
        <authorList>
            <consortium name="DOE Joint Genome Institute"/>
            <consortium name="Mycorrhizal Genomics Consortium"/>
            <person name="Kohler A."/>
            <person name="Kuo A."/>
            <person name="Nagy L.G."/>
            <person name="Floudas D."/>
            <person name="Copeland A."/>
            <person name="Barry K.W."/>
            <person name="Cichocki N."/>
            <person name="Veneault-Fourrey C."/>
            <person name="LaButti K."/>
            <person name="Lindquist E.A."/>
            <person name="Lipzen A."/>
            <person name="Lundell T."/>
            <person name="Morin E."/>
            <person name="Murat C."/>
            <person name="Riley R."/>
            <person name="Ohm R."/>
            <person name="Sun H."/>
            <person name="Tunlid A."/>
            <person name="Henrissat B."/>
            <person name="Grigoriev I.V."/>
            <person name="Hibbett D.S."/>
            <person name="Martin F."/>
        </authorList>
    </citation>
    <scope>NUCLEOTIDE SEQUENCE [LARGE SCALE GENOMIC DNA]</scope>
    <source>
        <strain evidence="1 2">FD-325 SS-3</strain>
    </source>
</reference>
<dbReference type="Proteomes" id="UP000053263">
    <property type="component" value="Unassembled WGS sequence"/>
</dbReference>
<evidence type="ECO:0000313" key="1">
    <source>
        <dbReference type="EMBL" id="KII84235.1"/>
    </source>
</evidence>
<protein>
    <submittedName>
        <fullName evidence="1">Uncharacterized protein</fullName>
    </submittedName>
</protein>
<gene>
    <name evidence="1" type="ORF">PLICRDRAFT_375776</name>
</gene>
<dbReference type="AlphaFoldDB" id="A0A0C9SXB4"/>
<organism evidence="1 2">
    <name type="scientific">Plicaturopsis crispa FD-325 SS-3</name>
    <dbReference type="NCBI Taxonomy" id="944288"/>
    <lineage>
        <taxon>Eukaryota</taxon>
        <taxon>Fungi</taxon>
        <taxon>Dikarya</taxon>
        <taxon>Basidiomycota</taxon>
        <taxon>Agaricomycotina</taxon>
        <taxon>Agaricomycetes</taxon>
        <taxon>Agaricomycetidae</taxon>
        <taxon>Amylocorticiales</taxon>
        <taxon>Amylocorticiaceae</taxon>
        <taxon>Plicatura</taxon>
        <taxon>Plicaturopsis crispa</taxon>
    </lineage>
</organism>